<dbReference type="Gene3D" id="2.60.120.200">
    <property type="match status" value="1"/>
</dbReference>
<evidence type="ECO:0000256" key="1">
    <source>
        <dbReference type="SAM" id="Phobius"/>
    </source>
</evidence>
<dbReference type="EMBL" id="JACWZY010000001">
    <property type="protein sequence ID" value="MBD2699233.1"/>
    <property type="molecule type" value="Genomic_DNA"/>
</dbReference>
<name>A0A926XSM8_9BACT</name>
<keyword evidence="1" id="KW-0812">Transmembrane</keyword>
<accession>A0A926XSM8</accession>
<keyword evidence="1" id="KW-0472">Membrane</keyword>
<dbReference type="RefSeq" id="WP_190885093.1">
    <property type="nucleotide sequence ID" value="NZ_JACWZY010000001.1"/>
</dbReference>
<protein>
    <submittedName>
        <fullName evidence="2">Uncharacterized protein</fullName>
    </submittedName>
</protein>
<organism evidence="2 3">
    <name type="scientific">Spirosoma profusum</name>
    <dbReference type="NCBI Taxonomy" id="2771354"/>
    <lineage>
        <taxon>Bacteria</taxon>
        <taxon>Pseudomonadati</taxon>
        <taxon>Bacteroidota</taxon>
        <taxon>Cytophagia</taxon>
        <taxon>Cytophagales</taxon>
        <taxon>Cytophagaceae</taxon>
        <taxon>Spirosoma</taxon>
    </lineage>
</organism>
<evidence type="ECO:0000313" key="3">
    <source>
        <dbReference type="Proteomes" id="UP000598820"/>
    </source>
</evidence>
<dbReference type="AlphaFoldDB" id="A0A926XSM8"/>
<keyword evidence="1" id="KW-1133">Transmembrane helix</keyword>
<gene>
    <name evidence="2" type="ORF">IC229_01205</name>
</gene>
<feature type="transmembrane region" description="Helical" evidence="1">
    <location>
        <begin position="130"/>
        <end position="149"/>
    </location>
</feature>
<keyword evidence="3" id="KW-1185">Reference proteome</keyword>
<evidence type="ECO:0000313" key="2">
    <source>
        <dbReference type="EMBL" id="MBD2699233.1"/>
    </source>
</evidence>
<dbReference type="Proteomes" id="UP000598820">
    <property type="component" value="Unassembled WGS sequence"/>
</dbReference>
<reference evidence="2" key="1">
    <citation type="submission" date="2020-09" db="EMBL/GenBank/DDBJ databases">
        <authorList>
            <person name="Kim M.K."/>
        </authorList>
    </citation>
    <scope>NUCLEOTIDE SEQUENCE</scope>
    <source>
        <strain evidence="2">BT702</strain>
    </source>
</reference>
<proteinExistence type="predicted"/>
<sequence length="317" mass="36347">MDDFDRRTFTSLMNAVVMKCFGHPLESPLSEPESKHLSNIIEERTGLVIGWRSLKNYATFVLNPIAEKQENPSTATFDTLSRYVFDAPATSEADRKKTGEHFPYWFRYRDQNLVSPKHERATSQSAKNDTVWYVVALVVIGMVLGFLFLQQTNLEQIQDDFRAVDEASLTRNGWFLKDKNATYWDKRGQNAGFLTLFTLQGDNWPKAGETPRVQNLLLRPIQSECFRTEVHFNNFVPGGNWQQAGILLLEDTLFTRKSIRLSLAYNNFFGGLKQPAEILIQATASYGKGDRNLEEFIHQHLFRIGNVNDQRIAVTNL</sequence>
<comment type="caution">
    <text evidence="2">The sequence shown here is derived from an EMBL/GenBank/DDBJ whole genome shotgun (WGS) entry which is preliminary data.</text>
</comment>